<dbReference type="InterPro" id="IPR018022">
    <property type="entry name" value="IPT"/>
</dbReference>
<accession>A0A498CQG3</accession>
<dbReference type="Gene3D" id="3.40.50.300">
    <property type="entry name" value="P-loop containing nucleotide triphosphate hydrolases"/>
    <property type="match status" value="1"/>
</dbReference>
<keyword evidence="5 10" id="KW-0819">tRNA processing</keyword>
<comment type="catalytic activity">
    <reaction evidence="9 10 11">
        <text>adenosine(37) in tRNA + dimethylallyl diphosphate = N(6)-dimethylallyladenosine(37) in tRNA + diphosphate</text>
        <dbReference type="Rhea" id="RHEA:26482"/>
        <dbReference type="Rhea" id="RHEA-COMP:10162"/>
        <dbReference type="Rhea" id="RHEA-COMP:10375"/>
        <dbReference type="ChEBI" id="CHEBI:33019"/>
        <dbReference type="ChEBI" id="CHEBI:57623"/>
        <dbReference type="ChEBI" id="CHEBI:74411"/>
        <dbReference type="ChEBI" id="CHEBI:74415"/>
        <dbReference type="EC" id="2.5.1.75"/>
    </reaction>
</comment>
<evidence type="ECO:0000313" key="15">
    <source>
        <dbReference type="Proteomes" id="UP000276301"/>
    </source>
</evidence>
<dbReference type="EC" id="2.5.1.75" evidence="10"/>
<keyword evidence="15" id="KW-1185">Reference proteome</keyword>
<dbReference type="EMBL" id="RCHT01000001">
    <property type="protein sequence ID" value="RLL14495.1"/>
    <property type="molecule type" value="Genomic_DNA"/>
</dbReference>
<dbReference type="NCBIfam" id="TIGR00174">
    <property type="entry name" value="miaA"/>
    <property type="match status" value="1"/>
</dbReference>
<protein>
    <recommendedName>
        <fullName evidence="10">tRNA dimethylallyltransferase</fullName>
        <ecNumber evidence="10">2.5.1.75</ecNumber>
    </recommendedName>
    <alternativeName>
        <fullName evidence="10">Dimethylallyl diphosphate:tRNA dimethylallyltransferase</fullName>
        <shortName evidence="10">DMAPP:tRNA dimethylallyltransferase</shortName>
        <shortName evidence="10">DMATase</shortName>
    </alternativeName>
    <alternativeName>
        <fullName evidence="10">Isopentenyl-diphosphate:tRNA isopentenyltransferase</fullName>
        <shortName evidence="10">IPP transferase</shortName>
        <shortName evidence="10">IPPT</shortName>
        <shortName evidence="10">IPTase</shortName>
    </alternativeName>
</protein>
<proteinExistence type="inferred from homology"/>
<comment type="similarity">
    <text evidence="3 10 13">Belongs to the IPP transferase family.</text>
</comment>
<gene>
    <name evidence="10 14" type="primary">miaA</name>
    <name evidence="14" type="ORF">D4A47_00490</name>
</gene>
<comment type="caution">
    <text evidence="14">The sequence shown here is derived from an EMBL/GenBank/DDBJ whole genome shotgun (WGS) entry which is preliminary data.</text>
</comment>
<evidence type="ECO:0000256" key="4">
    <source>
        <dbReference type="ARBA" id="ARBA00022679"/>
    </source>
</evidence>
<dbReference type="Gene3D" id="1.10.20.140">
    <property type="match status" value="1"/>
</dbReference>
<dbReference type="Pfam" id="PF01715">
    <property type="entry name" value="IPPT"/>
    <property type="match status" value="1"/>
</dbReference>
<sequence>MERQDGKLPLVVVAGPTASGKTALAVELALRFGGEVVSADSMQVYRGMDIATAKPDEAEMKGVPHHLIDFIEPDGAAFSVADYARLAHAAIDGIAARGRLPILAGGTGLYIGAVVDNLDYGEIPASPEVREELKTQARERGGEAMLEELRGVDPALAEKLHPNNLGRVLRALEVYRVTGIPMSEHQRRSRLTPARYEPCMLGICFRDREKLYERIDRRVDLMMERGLLDEAREVSSRYGGTARQAIGYKELQPYLEGRAPLEECVARLKQATRNYAKRQLTWFRRDERIRWLCADEFSSPAELAQKAAELVHNSILL</sequence>
<feature type="site" description="Interaction with substrate tRNA" evidence="10">
    <location>
        <position position="130"/>
    </location>
</feature>
<evidence type="ECO:0000313" key="14">
    <source>
        <dbReference type="EMBL" id="RLL14495.1"/>
    </source>
</evidence>
<name>A0A498CQG3_9FIRM</name>
<evidence type="ECO:0000256" key="13">
    <source>
        <dbReference type="RuleBase" id="RU003785"/>
    </source>
</evidence>
<evidence type="ECO:0000256" key="6">
    <source>
        <dbReference type="ARBA" id="ARBA00022741"/>
    </source>
</evidence>
<comment type="function">
    <text evidence="2 10 12">Catalyzes the transfer of a dimethylallyl group onto the adenine at position 37 in tRNAs that read codons beginning with uridine, leading to the formation of N6-(dimethylallyl)adenosine (i(6)A).</text>
</comment>
<evidence type="ECO:0000256" key="10">
    <source>
        <dbReference type="HAMAP-Rule" id="MF_00185"/>
    </source>
</evidence>
<dbReference type="AlphaFoldDB" id="A0A498CQG3"/>
<dbReference type="PANTHER" id="PTHR11088:SF60">
    <property type="entry name" value="TRNA DIMETHYLALLYLTRANSFERASE"/>
    <property type="match status" value="1"/>
</dbReference>
<reference evidence="14 15" key="1">
    <citation type="submission" date="2018-10" db="EMBL/GenBank/DDBJ databases">
        <title>Anaerotruncus faecis sp. nov., isolated from human feces.</title>
        <authorList>
            <person name="Wang Y.-J."/>
        </authorList>
    </citation>
    <scope>NUCLEOTIDE SEQUENCE [LARGE SCALE GENOMIC DNA]</scope>
    <source>
        <strain evidence="14 15">22A2-44</strain>
    </source>
</reference>
<keyword evidence="7 10" id="KW-0067">ATP-binding</keyword>
<keyword evidence="6 10" id="KW-0547">Nucleotide-binding</keyword>
<dbReference type="Proteomes" id="UP000276301">
    <property type="component" value="Unassembled WGS sequence"/>
</dbReference>
<feature type="binding site" evidence="10">
    <location>
        <begin position="15"/>
        <end position="22"/>
    </location>
    <ligand>
        <name>ATP</name>
        <dbReference type="ChEBI" id="CHEBI:30616"/>
    </ligand>
</feature>
<feature type="region of interest" description="Interaction with substrate tRNA" evidence="10">
    <location>
        <begin position="40"/>
        <end position="43"/>
    </location>
</feature>
<dbReference type="InterPro" id="IPR039657">
    <property type="entry name" value="Dimethylallyltransferase"/>
</dbReference>
<dbReference type="GO" id="GO:0052381">
    <property type="term" value="F:tRNA dimethylallyltransferase activity"/>
    <property type="evidence" value="ECO:0007669"/>
    <property type="project" value="UniProtKB-UniRule"/>
</dbReference>
<evidence type="ECO:0000256" key="11">
    <source>
        <dbReference type="RuleBase" id="RU003783"/>
    </source>
</evidence>
<evidence type="ECO:0000256" key="12">
    <source>
        <dbReference type="RuleBase" id="RU003784"/>
    </source>
</evidence>
<evidence type="ECO:0000256" key="1">
    <source>
        <dbReference type="ARBA" id="ARBA00001946"/>
    </source>
</evidence>
<evidence type="ECO:0000256" key="3">
    <source>
        <dbReference type="ARBA" id="ARBA00005842"/>
    </source>
</evidence>
<organism evidence="14 15">
    <name type="scientific">Anaerotruncus massiliensis</name>
    <name type="common">ex Liu et al. 2021</name>
    <dbReference type="NCBI Taxonomy" id="2321404"/>
    <lineage>
        <taxon>Bacteria</taxon>
        <taxon>Bacillati</taxon>
        <taxon>Bacillota</taxon>
        <taxon>Clostridia</taxon>
        <taxon>Eubacteriales</taxon>
        <taxon>Oscillospiraceae</taxon>
        <taxon>Anaerotruncus</taxon>
    </lineage>
</organism>
<dbReference type="RefSeq" id="WP_121585601.1">
    <property type="nucleotide sequence ID" value="NZ_RCHT01000001.1"/>
</dbReference>
<comment type="subunit">
    <text evidence="10">Monomer.</text>
</comment>
<evidence type="ECO:0000256" key="2">
    <source>
        <dbReference type="ARBA" id="ARBA00003213"/>
    </source>
</evidence>
<comment type="cofactor">
    <cofactor evidence="1 10">
        <name>Mg(2+)</name>
        <dbReference type="ChEBI" id="CHEBI:18420"/>
    </cofactor>
</comment>
<dbReference type="SUPFAM" id="SSF52540">
    <property type="entry name" value="P-loop containing nucleoside triphosphate hydrolases"/>
    <property type="match status" value="2"/>
</dbReference>
<keyword evidence="8 10" id="KW-0460">Magnesium</keyword>
<feature type="binding site" evidence="10">
    <location>
        <begin position="17"/>
        <end position="22"/>
    </location>
    <ligand>
        <name>substrate</name>
    </ligand>
</feature>
<keyword evidence="4 10" id="KW-0808">Transferase</keyword>
<dbReference type="PANTHER" id="PTHR11088">
    <property type="entry name" value="TRNA DIMETHYLALLYLTRANSFERASE"/>
    <property type="match status" value="1"/>
</dbReference>
<feature type="site" description="Interaction with substrate tRNA" evidence="10">
    <location>
        <position position="107"/>
    </location>
</feature>
<comment type="caution">
    <text evidence="10">Lacks conserved residue(s) required for the propagation of feature annotation.</text>
</comment>
<dbReference type="HAMAP" id="MF_00185">
    <property type="entry name" value="IPP_trans"/>
    <property type="match status" value="1"/>
</dbReference>
<evidence type="ECO:0000256" key="5">
    <source>
        <dbReference type="ARBA" id="ARBA00022694"/>
    </source>
</evidence>
<dbReference type="GO" id="GO:0006400">
    <property type="term" value="P:tRNA modification"/>
    <property type="evidence" value="ECO:0007669"/>
    <property type="project" value="TreeGrafter"/>
</dbReference>
<dbReference type="InterPro" id="IPR027417">
    <property type="entry name" value="P-loop_NTPase"/>
</dbReference>
<evidence type="ECO:0000256" key="7">
    <source>
        <dbReference type="ARBA" id="ARBA00022840"/>
    </source>
</evidence>
<dbReference type="GO" id="GO:0005524">
    <property type="term" value="F:ATP binding"/>
    <property type="evidence" value="ECO:0007669"/>
    <property type="project" value="UniProtKB-UniRule"/>
</dbReference>
<evidence type="ECO:0000256" key="9">
    <source>
        <dbReference type="ARBA" id="ARBA00049563"/>
    </source>
</evidence>
<evidence type="ECO:0000256" key="8">
    <source>
        <dbReference type="ARBA" id="ARBA00022842"/>
    </source>
</evidence>